<dbReference type="EMBL" id="JAODUP010000227">
    <property type="protein sequence ID" value="KAK2155911.1"/>
    <property type="molecule type" value="Genomic_DNA"/>
</dbReference>
<evidence type="ECO:0000256" key="5">
    <source>
        <dbReference type="SAM" id="MobiDB-lite"/>
    </source>
</evidence>
<dbReference type="PANTHER" id="PTHR31383:SF2">
    <property type="entry name" value="OXIDATIVE STRESS-RESPONSIVE SERINE-RICH PROTEIN 1"/>
    <property type="match status" value="1"/>
</dbReference>
<evidence type="ECO:0000256" key="1">
    <source>
        <dbReference type="ARBA" id="ARBA00015005"/>
    </source>
</evidence>
<protein>
    <recommendedName>
        <fullName evidence="1">Oxidative stress-responsive serine-rich protein 1</fullName>
    </recommendedName>
    <alternativeName>
        <fullName evidence="4">Oxidative stress-responsive protein 1</fullName>
    </alternativeName>
    <alternativeName>
        <fullName evidence="3">Peroxide-inducible transcript 1 protein</fullName>
    </alternativeName>
</protein>
<name>A0AAD9JMM9_9ANNE</name>
<dbReference type="AlphaFoldDB" id="A0AAD9JMM9"/>
<dbReference type="PANTHER" id="PTHR31383">
    <property type="entry name" value="OXIDATIVE STRESS-RESPONSE SERINE-RICH PROTEIN 1"/>
    <property type="match status" value="1"/>
</dbReference>
<evidence type="ECO:0000256" key="4">
    <source>
        <dbReference type="ARBA" id="ARBA00031405"/>
    </source>
</evidence>
<keyword evidence="7" id="KW-1185">Reference proteome</keyword>
<evidence type="ECO:0000313" key="7">
    <source>
        <dbReference type="Proteomes" id="UP001208570"/>
    </source>
</evidence>
<proteinExistence type="predicted"/>
<sequence>MADTSEAKDQTLFTAFEKLKVETEWEKHNLINISLIQEIRSPDPGDGDEKQKAKSPNKTFSQRVYPYPSDKMSTGLPELPSFDQLTFAKETCTNSHCQCNHLLKDGEGNSPSKGARPKNHLNFTPVCRTANTAASGSQTSKLVLREARLKLHHKHKDHRGVIRAARLRLATGGKKDTTSNSRPLLCSFQNSLCPKNGSQHATNRIFGSVDVTADEKLKDFKSLQLAESAVECNKVRKFVGAYRTSEPSSSQCDKIFDLVDLKITLDPGPANSDPGALDRDGTLTKDQCPLHPGRCSMPCSCSHQARLDDWTAEELACYFEEYVYIPKKMSMMAEMMYT</sequence>
<dbReference type="GO" id="GO:0070301">
    <property type="term" value="P:cellular response to hydrogen peroxide"/>
    <property type="evidence" value="ECO:0007669"/>
    <property type="project" value="TreeGrafter"/>
</dbReference>
<feature type="compositionally biased region" description="Basic and acidic residues" evidence="5">
    <location>
        <begin position="40"/>
        <end position="52"/>
    </location>
</feature>
<gene>
    <name evidence="6" type="ORF">LSH36_227g00001</name>
</gene>
<evidence type="ECO:0000313" key="6">
    <source>
        <dbReference type="EMBL" id="KAK2155911.1"/>
    </source>
</evidence>
<dbReference type="InterPro" id="IPR008494">
    <property type="entry name" value="DUF776"/>
</dbReference>
<dbReference type="Proteomes" id="UP001208570">
    <property type="component" value="Unassembled WGS sequence"/>
</dbReference>
<organism evidence="6 7">
    <name type="scientific">Paralvinella palmiformis</name>
    <dbReference type="NCBI Taxonomy" id="53620"/>
    <lineage>
        <taxon>Eukaryota</taxon>
        <taxon>Metazoa</taxon>
        <taxon>Spiralia</taxon>
        <taxon>Lophotrochozoa</taxon>
        <taxon>Annelida</taxon>
        <taxon>Polychaeta</taxon>
        <taxon>Sedentaria</taxon>
        <taxon>Canalipalpata</taxon>
        <taxon>Terebellida</taxon>
        <taxon>Terebelliformia</taxon>
        <taxon>Alvinellidae</taxon>
        <taxon>Paralvinella</taxon>
    </lineage>
</organism>
<keyword evidence="2" id="KW-0597">Phosphoprotein</keyword>
<feature type="region of interest" description="Disordered" evidence="5">
    <location>
        <begin position="39"/>
        <end position="71"/>
    </location>
</feature>
<evidence type="ECO:0000256" key="3">
    <source>
        <dbReference type="ARBA" id="ARBA00029721"/>
    </source>
</evidence>
<evidence type="ECO:0000256" key="2">
    <source>
        <dbReference type="ARBA" id="ARBA00022553"/>
    </source>
</evidence>
<accession>A0AAD9JMM9</accession>
<reference evidence="6" key="1">
    <citation type="journal article" date="2023" name="Mol. Biol. Evol.">
        <title>Third-Generation Sequencing Reveals the Adaptive Role of the Epigenome in Three Deep-Sea Polychaetes.</title>
        <authorList>
            <person name="Perez M."/>
            <person name="Aroh O."/>
            <person name="Sun Y."/>
            <person name="Lan Y."/>
            <person name="Juniper S.K."/>
            <person name="Young C.R."/>
            <person name="Angers B."/>
            <person name="Qian P.Y."/>
        </authorList>
    </citation>
    <scope>NUCLEOTIDE SEQUENCE</scope>
    <source>
        <strain evidence="6">P08H-3</strain>
    </source>
</reference>
<comment type="caution">
    <text evidence="6">The sequence shown here is derived from an EMBL/GenBank/DDBJ whole genome shotgun (WGS) entry which is preliminary data.</text>
</comment>